<reference evidence="1" key="1">
    <citation type="journal article" date="2014" name="Front. Microbiol.">
        <title>High frequency of phylogenetically diverse reductive dehalogenase-homologous genes in deep subseafloor sedimentary metagenomes.</title>
        <authorList>
            <person name="Kawai M."/>
            <person name="Futagami T."/>
            <person name="Toyoda A."/>
            <person name="Takaki Y."/>
            <person name="Nishi S."/>
            <person name="Hori S."/>
            <person name="Arai W."/>
            <person name="Tsubouchi T."/>
            <person name="Morono Y."/>
            <person name="Uchiyama I."/>
            <person name="Ito T."/>
            <person name="Fujiyama A."/>
            <person name="Inagaki F."/>
            <person name="Takami H."/>
        </authorList>
    </citation>
    <scope>NUCLEOTIDE SEQUENCE</scope>
    <source>
        <strain evidence="1">Expedition CK06-06</strain>
    </source>
</reference>
<dbReference type="InterPro" id="IPR015943">
    <property type="entry name" value="WD40/YVTN_repeat-like_dom_sf"/>
</dbReference>
<sequence>MRFVRMTRAGTGLMTAALLLSLADSAAAQTPDLEGTLVVVNKGASTVSIVDVASARELAVLPTGTGPHEVALSSDGRTAVITDYGARQPGNSLTVVDVEKLAVIRTIDLGTHERPHGIAFLPGDEKVVVTSEATRSVIVVDVENGTIEDALPTAQAGSHMLALPAPATRVWTSNVPDGTVSEIDVG</sequence>
<dbReference type="Gene3D" id="2.130.10.10">
    <property type="entry name" value="YVTN repeat-like/Quinoprotein amine dehydrogenase"/>
    <property type="match status" value="1"/>
</dbReference>
<evidence type="ECO:0008006" key="2">
    <source>
        <dbReference type="Google" id="ProtNLM"/>
    </source>
</evidence>
<comment type="caution">
    <text evidence="1">The sequence shown here is derived from an EMBL/GenBank/DDBJ whole genome shotgun (WGS) entry which is preliminary data.</text>
</comment>
<organism evidence="1">
    <name type="scientific">marine sediment metagenome</name>
    <dbReference type="NCBI Taxonomy" id="412755"/>
    <lineage>
        <taxon>unclassified sequences</taxon>
        <taxon>metagenomes</taxon>
        <taxon>ecological metagenomes</taxon>
    </lineage>
</organism>
<dbReference type="PANTHER" id="PTHR47197">
    <property type="entry name" value="PROTEIN NIRF"/>
    <property type="match status" value="1"/>
</dbReference>
<protein>
    <recommendedName>
        <fullName evidence="2">YncE family protein</fullName>
    </recommendedName>
</protein>
<name>X0RJT2_9ZZZZ</name>
<gene>
    <name evidence="1" type="ORF">S01H1_10079</name>
</gene>
<dbReference type="InterPro" id="IPR051200">
    <property type="entry name" value="Host-pathogen_enzymatic-act"/>
</dbReference>
<dbReference type="InterPro" id="IPR011048">
    <property type="entry name" value="Haem_d1_sf"/>
</dbReference>
<evidence type="ECO:0000313" key="1">
    <source>
        <dbReference type="EMBL" id="GAF69043.1"/>
    </source>
</evidence>
<dbReference type="AlphaFoldDB" id="X0RJT2"/>
<dbReference type="PANTHER" id="PTHR47197:SF3">
    <property type="entry name" value="DIHYDRO-HEME D1 DEHYDROGENASE"/>
    <property type="match status" value="1"/>
</dbReference>
<feature type="non-terminal residue" evidence="1">
    <location>
        <position position="186"/>
    </location>
</feature>
<dbReference type="SUPFAM" id="SSF51004">
    <property type="entry name" value="C-terminal (heme d1) domain of cytochrome cd1-nitrite reductase"/>
    <property type="match status" value="1"/>
</dbReference>
<dbReference type="EMBL" id="BARS01005148">
    <property type="protein sequence ID" value="GAF69043.1"/>
    <property type="molecule type" value="Genomic_DNA"/>
</dbReference>
<accession>X0RJT2</accession>
<proteinExistence type="predicted"/>